<feature type="transmembrane region" description="Helical" evidence="12">
    <location>
        <begin position="192"/>
        <end position="215"/>
    </location>
</feature>
<dbReference type="Pfam" id="PF23188">
    <property type="entry name" value="THU_Piezo1"/>
    <property type="match status" value="1"/>
</dbReference>
<organism evidence="17 18">
    <name type="scientific">Loxodonta africana</name>
    <name type="common">African elephant</name>
    <dbReference type="NCBI Taxonomy" id="9785"/>
    <lineage>
        <taxon>Eukaryota</taxon>
        <taxon>Metazoa</taxon>
        <taxon>Chordata</taxon>
        <taxon>Craniata</taxon>
        <taxon>Vertebrata</taxon>
        <taxon>Euteleostomi</taxon>
        <taxon>Mammalia</taxon>
        <taxon>Eutheria</taxon>
        <taxon>Afrotheria</taxon>
        <taxon>Proboscidea</taxon>
        <taxon>Elephantidae</taxon>
        <taxon>Loxodonta</taxon>
    </lineage>
</organism>
<feature type="transmembrane region" description="Helical" evidence="12">
    <location>
        <begin position="48"/>
        <end position="69"/>
    </location>
</feature>
<sequence>FGLETCFLMSVNVIGQRMDFYAMVHACWLIAVLYRRRRKAIAEIWPKYCCFLACIITFQYFVCIGIPPAPCRDYPWRFKGASFNNNIIKWLYFPDFIVRPNPVFLVYDFMLLLCASLQRQIFEDENKAAVRIMAGDNVEICMNLDAASFSQHNPVPDFIHCRSYLDMSKVIIFSYLFWFVLTIIFITGTTRISIFCMGYLVACFYFLLFGGDLLLKPIKSILRYWDWLIAYNIFVITMKNILSIGACGYIENLVHNSCWLIQAFSLACTVKGYKMRKTLADDDSSCKLPSGEAGIIWDSICFAFLLLQRRVFMSYYFLHVVADIKASQILASRGAELFQATIVKAVKARIEEEKKSMDQLKRQMDRIKARQQKYKKGTCYKGTLPSVCVLIPLIHPQIVVRSGDYYLFETDIQEAILALPKRPRSSLQYFSMFMFVYQAWITDPKTALRQRRKEKKRSAREQQKRRRTGSGEDILGPEKEKITCGQEYQVKRHNIIKRIFNILKFTWVLFLATVDSFTTWLNSISREHIDISTVLRIERCMLTREIKKVGSVHKGTTETIEEVEAEQEEELVGPAPELEDADDEYEAEDEAGAEEVSLTPDAELPQYSTMDGDVEAPPSYSKAVSFERLSFGSQEDSTAPLTHELTASELLLNKMFRDDELEESEKFYVAQPRFLLLFYAMYNTLVARSEMVCYFVIILNHMVSASMITLVLPILIFLWAMLSVPRPSRRFWMMAIVYTEVAIVVKYFFQFGFFPWNKNLELYKDKPYHPPNIIGVEKKEGYVLYDLIQLLALFFHRSRLTCKFVSDFHSGQFKDSHLSLQARHKRALKSHPEILLASEHVNCLHCPGKWPVPSKVPRPHPTVRHTERCAVTPQHSLELQAELRAEEREQRRGCRPGQEGMVLKDREGAGKGPEREKGPNSPALSSHPAGLAPALTESVHEFTAKVTLQIYVPIRQFFYDLIHPDYSAVTDVYVLMFLADTVDFIIIVFGFWAFGKHSAAADITSSLSEDQVPGPFLVMVLIQFGTMVVDRALYLRKTVLGKVIFQVILVFGIHFWMFFILPGVTERKFSQNLVAQLWYFVKCVYFGLSAYQIRCGYPTRVLGNFLTKSYNYVNLFLFQGFRLVPFLTELRAVMDWVWTDTTLSLSSWICVEDIYAHIFILKCWRESEKRYPQPRGQKKKKVVKYGMGGMIIVLLICIVWFPLLFMSLIKSVAGVINQPLDVSVTITLGGYQPIFTMSAQQSQLKVMDQLKFNKFLHTFSKDTGAMQFLENYEKEDITVAELEGNSNSLWTISPPSKQKMIHELMDPNSSFSVVFSWSIQRNMSLGAKAEIATDKLSFPLKNITRENIAKMIAGNNTESSKTPVTIEKIYPYYVKAPSDSNSKPIKQLLSGKENNFMNITIILSRDNTTESNSEWWVLNLTGNRIYNQHAQALELVVFNDKVSPPSLGFLAGYGIMGLYASVVLVIGKFVREFFSGISHSIMFEELPNVDRILKLCTDIFLVRETGELELEEDLYAKLIFLYRSPETMIKWTREKT</sequence>
<keyword evidence="4" id="KW-1003">Cell membrane</keyword>
<keyword evidence="10" id="KW-0175">Coiled coil</keyword>
<evidence type="ECO:0000259" key="13">
    <source>
        <dbReference type="Pfam" id="PF12166"/>
    </source>
</evidence>
<evidence type="ECO:0000256" key="3">
    <source>
        <dbReference type="ARBA" id="ARBA00022448"/>
    </source>
</evidence>
<feature type="domain" description="Piezo transmembrane helical unit" evidence="15">
    <location>
        <begin position="687"/>
        <end position="802"/>
    </location>
</feature>
<evidence type="ECO:0000259" key="16">
    <source>
        <dbReference type="Pfam" id="PF24874"/>
    </source>
</evidence>
<feature type="compositionally biased region" description="Acidic residues" evidence="11">
    <location>
        <begin position="563"/>
        <end position="593"/>
    </location>
</feature>
<dbReference type="Pfam" id="PF12166">
    <property type="entry name" value="Piezo_cap"/>
    <property type="match status" value="1"/>
</dbReference>
<dbReference type="HOGENOM" id="CLU_000512_0_0_1"/>
<keyword evidence="7" id="KW-0406">Ion transport</keyword>
<dbReference type="InterPro" id="IPR056770">
    <property type="entry name" value="Piezo_THU9_anchor"/>
</dbReference>
<comment type="subcellular location">
    <subcellularLocation>
        <location evidence="1">Cell membrane</location>
        <topology evidence="1">Multi-pass membrane protein</topology>
    </subcellularLocation>
</comment>
<evidence type="ECO:0000259" key="15">
    <source>
        <dbReference type="Pfam" id="PF23188"/>
    </source>
</evidence>
<feature type="compositionally biased region" description="Basic residues" evidence="11">
    <location>
        <begin position="448"/>
        <end position="468"/>
    </location>
</feature>
<feature type="transmembrane region" description="Helical" evidence="12">
    <location>
        <begin position="1185"/>
        <end position="1209"/>
    </location>
</feature>
<dbReference type="InterPro" id="IPR027272">
    <property type="entry name" value="Piezo"/>
</dbReference>
<protein>
    <recommendedName>
        <fullName evidence="19">Piezo type mechanosensitive ion channel component 2</fullName>
    </recommendedName>
</protein>
<feature type="transmembrane region" description="Helical" evidence="12">
    <location>
        <begin position="227"/>
        <end position="246"/>
    </location>
</feature>
<evidence type="ECO:0000256" key="12">
    <source>
        <dbReference type="SAM" id="Phobius"/>
    </source>
</evidence>
<keyword evidence="8 12" id="KW-0472">Membrane</keyword>
<evidence type="ECO:0000256" key="6">
    <source>
        <dbReference type="ARBA" id="ARBA00022989"/>
    </source>
</evidence>
<dbReference type="PANTHER" id="PTHR47049:SF6">
    <property type="entry name" value="PIEZO-TYPE MECHANOSENSITIVE ION CHANNEL COMPONENT"/>
    <property type="match status" value="1"/>
</dbReference>
<keyword evidence="3" id="KW-0813">Transport</keyword>
<feature type="transmembrane region" description="Helical" evidence="12">
    <location>
        <begin position="1073"/>
        <end position="1091"/>
    </location>
</feature>
<comment type="similarity">
    <text evidence="2">Belongs to the PIEZO (TC 1.A.75) family.</text>
</comment>
<dbReference type="GeneTree" id="ENSGT00940000154456"/>
<evidence type="ECO:0000256" key="4">
    <source>
        <dbReference type="ARBA" id="ARBA00022475"/>
    </source>
</evidence>
<dbReference type="InterPro" id="IPR031805">
    <property type="entry name" value="Piezo_TM25-28"/>
</dbReference>
<dbReference type="Pfam" id="PF24874">
    <property type="entry name" value="Piezo_THU9_anchor"/>
    <property type="match status" value="1"/>
</dbReference>
<feature type="transmembrane region" description="Helical" evidence="12">
    <location>
        <begin position="170"/>
        <end position="186"/>
    </location>
</feature>
<feature type="domain" description="Piezo TM25-28" evidence="14">
    <location>
        <begin position="392"/>
        <end position="453"/>
    </location>
</feature>
<dbReference type="InterPro" id="IPR031334">
    <property type="entry name" value="Piezo_cap_dom"/>
</dbReference>
<dbReference type="InParanoid" id="G3TBA2"/>
<dbReference type="OMA" id="KSCWLIQ"/>
<dbReference type="InterPro" id="IPR056768">
    <property type="entry name" value="THU_Piezo"/>
</dbReference>
<keyword evidence="6 12" id="KW-1133">Transmembrane helix</keyword>
<reference evidence="17" key="3">
    <citation type="submission" date="2025-09" db="UniProtKB">
        <authorList>
            <consortium name="Ensembl"/>
        </authorList>
    </citation>
    <scope>IDENTIFICATION</scope>
    <source>
        <strain evidence="17">Isolate ISIS603380</strain>
    </source>
</reference>
<dbReference type="Pfam" id="PF15917">
    <property type="entry name" value="Piezo_TM25-28"/>
    <property type="match status" value="2"/>
</dbReference>
<evidence type="ECO:0000256" key="5">
    <source>
        <dbReference type="ARBA" id="ARBA00022692"/>
    </source>
</evidence>
<feature type="transmembrane region" description="Helical" evidence="12">
    <location>
        <begin position="104"/>
        <end position="122"/>
    </location>
</feature>
<evidence type="ECO:0000313" key="18">
    <source>
        <dbReference type="Proteomes" id="UP000007646"/>
    </source>
</evidence>
<feature type="transmembrane region" description="Helical" evidence="12">
    <location>
        <begin position="972"/>
        <end position="994"/>
    </location>
</feature>
<evidence type="ECO:0000256" key="11">
    <source>
        <dbReference type="SAM" id="MobiDB-lite"/>
    </source>
</evidence>
<feature type="transmembrane region" description="Helical" evidence="12">
    <location>
        <begin position="731"/>
        <end position="749"/>
    </location>
</feature>
<feature type="region of interest" description="Disordered" evidence="11">
    <location>
        <begin position="885"/>
        <end position="930"/>
    </location>
</feature>
<evidence type="ECO:0000256" key="2">
    <source>
        <dbReference type="ARBA" id="ARBA00007821"/>
    </source>
</evidence>
<feature type="transmembrane region" description="Helical" evidence="12">
    <location>
        <begin position="1145"/>
        <end position="1164"/>
    </location>
</feature>
<keyword evidence="5 12" id="KW-0812">Transmembrane</keyword>
<feature type="transmembrane region" description="Helical" evidence="12">
    <location>
        <begin position="1043"/>
        <end position="1061"/>
    </location>
</feature>
<dbReference type="FunCoup" id="G3TBA2">
    <property type="interactions" value="277"/>
</dbReference>
<evidence type="ECO:0000256" key="1">
    <source>
        <dbReference type="ARBA" id="ARBA00004651"/>
    </source>
</evidence>
<evidence type="ECO:0008006" key="19">
    <source>
        <dbReference type="Google" id="ProtNLM"/>
    </source>
</evidence>
<feature type="domain" description="Piezo TM25-28" evidence="14">
    <location>
        <begin position="146"/>
        <end position="378"/>
    </location>
</feature>
<feature type="compositionally biased region" description="Basic and acidic residues" evidence="11">
    <location>
        <begin position="902"/>
        <end position="918"/>
    </location>
</feature>
<keyword evidence="18" id="KW-1185">Reference proteome</keyword>
<feature type="transmembrane region" description="Helical" evidence="12">
    <location>
        <begin position="1014"/>
        <end position="1034"/>
    </location>
</feature>
<keyword evidence="9" id="KW-0407">Ion channel</keyword>
<dbReference type="PANTHER" id="PTHR47049">
    <property type="entry name" value="PIEZO-TYPE MECHANOSENSITIVE ION CHANNEL HOMOLOG"/>
    <property type="match status" value="1"/>
</dbReference>
<name>G3TBA2_LOXAF</name>
<proteinExistence type="inferred from homology"/>
<dbReference type="STRING" id="9785.ENSLAFP00000011236"/>
<feature type="domain" description="Piezo THU9 and anchor" evidence="16">
    <location>
        <begin position="970"/>
        <end position="1207"/>
    </location>
</feature>
<dbReference type="GO" id="GO:0005886">
    <property type="term" value="C:plasma membrane"/>
    <property type="evidence" value="ECO:0007669"/>
    <property type="project" value="UniProtKB-SubCell"/>
</dbReference>
<feature type="transmembrane region" description="Helical" evidence="12">
    <location>
        <begin position="691"/>
        <end position="719"/>
    </location>
</feature>
<feature type="domain" description="Piezo non-specific cation channel cap" evidence="13">
    <location>
        <begin position="1245"/>
        <end position="1534"/>
    </location>
</feature>
<evidence type="ECO:0000256" key="9">
    <source>
        <dbReference type="ARBA" id="ARBA00023303"/>
    </source>
</evidence>
<evidence type="ECO:0000313" key="17">
    <source>
        <dbReference type="Ensembl" id="ENSLAFP00000011236.2"/>
    </source>
</evidence>
<dbReference type="eggNOG" id="KOG1893">
    <property type="taxonomic scope" value="Eukaryota"/>
</dbReference>
<reference evidence="17 18" key="1">
    <citation type="submission" date="2009-06" db="EMBL/GenBank/DDBJ databases">
        <title>The Genome Sequence of Loxodonta africana (African elephant).</title>
        <authorList>
            <person name="Di Palma F."/>
            <person name="Heiman D."/>
            <person name="Young S."/>
            <person name="Johnson J."/>
            <person name="Lander E.S."/>
            <person name="Lindblad-Toh K."/>
        </authorList>
    </citation>
    <scope>NUCLEOTIDE SEQUENCE [LARGE SCALE GENOMIC DNA]</scope>
    <source>
        <strain evidence="17 18">Isolate ISIS603380</strain>
    </source>
</reference>
<feature type="transmembrane region" description="Helical" evidence="12">
    <location>
        <begin position="1447"/>
        <end position="1470"/>
    </location>
</feature>
<feature type="region of interest" description="Disordered" evidence="11">
    <location>
        <begin position="563"/>
        <end position="618"/>
    </location>
</feature>
<evidence type="ECO:0000256" key="7">
    <source>
        <dbReference type="ARBA" id="ARBA00023065"/>
    </source>
</evidence>
<feature type="transmembrane region" description="Helical" evidence="12">
    <location>
        <begin position="20"/>
        <end position="36"/>
    </location>
</feature>
<feature type="coiled-coil region" evidence="10">
    <location>
        <begin position="343"/>
        <end position="377"/>
    </location>
</feature>
<feature type="transmembrane region" description="Helical" evidence="12">
    <location>
        <begin position="1112"/>
        <end position="1133"/>
    </location>
</feature>
<reference evidence="17" key="2">
    <citation type="submission" date="2025-08" db="UniProtKB">
        <authorList>
            <consortium name="Ensembl"/>
        </authorList>
    </citation>
    <scope>IDENTIFICATION</scope>
    <source>
        <strain evidence="17">Isolate ISIS603380</strain>
    </source>
</reference>
<feature type="region of interest" description="Disordered" evidence="11">
    <location>
        <begin position="448"/>
        <end position="476"/>
    </location>
</feature>
<evidence type="ECO:0000256" key="10">
    <source>
        <dbReference type="SAM" id="Coils"/>
    </source>
</evidence>
<dbReference type="Ensembl" id="ENSLAFT00000013426.2">
    <property type="protein sequence ID" value="ENSLAFP00000011236.2"/>
    <property type="gene ID" value="ENSLAFG00000013427.2"/>
</dbReference>
<evidence type="ECO:0000256" key="8">
    <source>
        <dbReference type="ARBA" id="ARBA00023136"/>
    </source>
</evidence>
<dbReference type="Proteomes" id="UP000007646">
    <property type="component" value="Unassembled WGS sequence"/>
</dbReference>
<evidence type="ECO:0000259" key="14">
    <source>
        <dbReference type="Pfam" id="PF15917"/>
    </source>
</evidence>
<dbReference type="GO" id="GO:0008381">
    <property type="term" value="F:mechanosensitive monoatomic ion channel activity"/>
    <property type="evidence" value="ECO:0007669"/>
    <property type="project" value="InterPro"/>
</dbReference>
<accession>G3TBA2</accession>